<evidence type="ECO:0000256" key="4">
    <source>
        <dbReference type="PROSITE-ProRule" id="PRU00108"/>
    </source>
</evidence>
<dbReference type="PANTHER" id="PTHR45664:SF12">
    <property type="entry name" value="PANCREAS_DUODENUM HOMEOBOX PROTEIN 1"/>
    <property type="match status" value="1"/>
</dbReference>
<feature type="DNA-binding region" description="Homeobox" evidence="4">
    <location>
        <begin position="143"/>
        <end position="202"/>
    </location>
</feature>
<accession>A0A8C0IAM8</accession>
<dbReference type="PROSITE" id="PS50071">
    <property type="entry name" value="HOMEOBOX_2"/>
    <property type="match status" value="1"/>
</dbReference>
<dbReference type="GO" id="GO:0005634">
    <property type="term" value="C:nucleus"/>
    <property type="evidence" value="ECO:0007669"/>
    <property type="project" value="UniProtKB-SubCell"/>
</dbReference>
<evidence type="ECO:0000256" key="5">
    <source>
        <dbReference type="RuleBase" id="RU000682"/>
    </source>
</evidence>
<dbReference type="InterPro" id="IPR001356">
    <property type="entry name" value="HD"/>
</dbReference>
<dbReference type="PRINTS" id="PR00024">
    <property type="entry name" value="HOMEOBOX"/>
</dbReference>
<evidence type="ECO:0000256" key="1">
    <source>
        <dbReference type="ARBA" id="ARBA00023125"/>
    </source>
</evidence>
<dbReference type="InterPro" id="IPR017970">
    <property type="entry name" value="Homeobox_CS"/>
</dbReference>
<feature type="region of interest" description="Disordered" evidence="6">
    <location>
        <begin position="201"/>
        <end position="265"/>
    </location>
</feature>
<dbReference type="GO" id="GO:0000981">
    <property type="term" value="F:DNA-binding transcription factor activity, RNA polymerase II-specific"/>
    <property type="evidence" value="ECO:0007669"/>
    <property type="project" value="InterPro"/>
</dbReference>
<dbReference type="AlphaFoldDB" id="A0A8C0IAM8"/>
<dbReference type="GO" id="GO:0000978">
    <property type="term" value="F:RNA polymerase II cis-regulatory region sequence-specific DNA binding"/>
    <property type="evidence" value="ECO:0007669"/>
    <property type="project" value="TreeGrafter"/>
</dbReference>
<feature type="compositionally biased region" description="Low complexity" evidence="6">
    <location>
        <begin position="404"/>
        <end position="437"/>
    </location>
</feature>
<dbReference type="InterPro" id="IPR020479">
    <property type="entry name" value="HD_metazoa"/>
</dbReference>
<evidence type="ECO:0000256" key="2">
    <source>
        <dbReference type="ARBA" id="ARBA00023155"/>
    </source>
</evidence>
<protein>
    <recommendedName>
        <fullName evidence="7">Homeobox domain-containing protein</fullName>
    </recommendedName>
</protein>
<dbReference type="SUPFAM" id="SSF46689">
    <property type="entry name" value="Homeodomain-like"/>
    <property type="match status" value="1"/>
</dbReference>
<reference evidence="8" key="1">
    <citation type="submission" date="2025-08" db="UniProtKB">
        <authorList>
            <consortium name="Ensembl"/>
        </authorList>
    </citation>
    <scope>IDENTIFICATION</scope>
</reference>
<name>A0A8C0IAM8_BUBBB</name>
<feature type="domain" description="Homeobox" evidence="7">
    <location>
        <begin position="141"/>
        <end position="201"/>
    </location>
</feature>
<evidence type="ECO:0000313" key="9">
    <source>
        <dbReference type="Proteomes" id="UP000694567"/>
    </source>
</evidence>
<keyword evidence="2 4" id="KW-0371">Homeobox</keyword>
<proteinExistence type="predicted"/>
<evidence type="ECO:0000256" key="3">
    <source>
        <dbReference type="ARBA" id="ARBA00023242"/>
    </source>
</evidence>
<feature type="region of interest" description="Disordered" evidence="6">
    <location>
        <begin position="404"/>
        <end position="490"/>
    </location>
</feature>
<dbReference type="PANTHER" id="PTHR45664">
    <property type="entry name" value="PROTEIN ZERKNUELLT 1-RELATED"/>
    <property type="match status" value="1"/>
</dbReference>
<reference evidence="8" key="2">
    <citation type="submission" date="2025-09" db="UniProtKB">
        <authorList>
            <consortium name="Ensembl"/>
        </authorList>
    </citation>
    <scope>IDENTIFICATION</scope>
</reference>
<dbReference type="CDD" id="cd00086">
    <property type="entry name" value="homeodomain"/>
    <property type="match status" value="1"/>
</dbReference>
<keyword evidence="9" id="KW-1185">Reference proteome</keyword>
<evidence type="ECO:0000259" key="7">
    <source>
        <dbReference type="PROSITE" id="PS50071"/>
    </source>
</evidence>
<dbReference type="Gene3D" id="1.10.10.60">
    <property type="entry name" value="Homeodomain-like"/>
    <property type="match status" value="1"/>
</dbReference>
<dbReference type="SMART" id="SM00389">
    <property type="entry name" value="HOX"/>
    <property type="match status" value="1"/>
</dbReference>
<dbReference type="InterPro" id="IPR009057">
    <property type="entry name" value="Homeodomain-like_sf"/>
</dbReference>
<comment type="subcellular location">
    <subcellularLocation>
        <location evidence="4 5">Nucleus</location>
    </subcellularLocation>
</comment>
<dbReference type="GO" id="GO:0045944">
    <property type="term" value="P:positive regulation of transcription by RNA polymerase II"/>
    <property type="evidence" value="ECO:0007669"/>
    <property type="project" value="UniProtKB-ARBA"/>
</dbReference>
<feature type="compositionally biased region" description="Gly residues" evidence="6">
    <location>
        <begin position="451"/>
        <end position="469"/>
    </location>
</feature>
<organism evidence="8 9">
    <name type="scientific">Bubo bubo</name>
    <name type="common">Eurasian eagle-owl</name>
    <name type="synonym">Strix bubo</name>
    <dbReference type="NCBI Taxonomy" id="30461"/>
    <lineage>
        <taxon>Eukaryota</taxon>
        <taxon>Metazoa</taxon>
        <taxon>Chordata</taxon>
        <taxon>Craniata</taxon>
        <taxon>Vertebrata</taxon>
        <taxon>Euteleostomi</taxon>
        <taxon>Archelosauria</taxon>
        <taxon>Archosauria</taxon>
        <taxon>Dinosauria</taxon>
        <taxon>Saurischia</taxon>
        <taxon>Theropoda</taxon>
        <taxon>Coelurosauria</taxon>
        <taxon>Aves</taxon>
        <taxon>Neognathae</taxon>
        <taxon>Neoaves</taxon>
        <taxon>Telluraves</taxon>
        <taxon>Strigiformes</taxon>
        <taxon>Strigidae</taxon>
        <taxon>Bubo</taxon>
    </lineage>
</organism>
<dbReference type="PROSITE" id="PS00027">
    <property type="entry name" value="HOMEOBOX_1"/>
    <property type="match status" value="1"/>
</dbReference>
<sequence>MNTEEQYYASAQLYKESCAFQRAQAQDYNPSPPACLYMSRQQQTPYPSALGALEQGSPPDISPYEVPPITEDAGVSHLHHHHHHHPHLPPPHQDALPFADGADTGAIEEPRVQVPFAWMKSTKSHAWKGQWTGGSYVVEPEENKRTRTAYTRAQLLELEKEFLFNKYISRPRRVELAVMLNLTERHIKIWFQNRRMKWKKEEDKKRGAGNSNDPEQDCVVSSGELQGKEDLQPCPPGNLPSGGSRDLLAPSLAPRRSGCEPRAGRVWAGSAGPRDIFLCGKAPASLPPLPHAQTLSRRQETSLQHKLPARRGSLHGFSLDIWLYVPAKSGAGQRVLRSPLPSFQSLPVCCQKHLPHRDSGGTRERICSSDRLQRALEIQLSGEKKKKKITHKLVTENSGWKEAGAARGCCGSGGPASSPRRGGSGPAPGSSNPSSIPRRPPQSLPLCGSGSATGGGRGGRGGGGGGGGGPVPPWPEFVPRPSAESEGERE</sequence>
<evidence type="ECO:0000256" key="6">
    <source>
        <dbReference type="SAM" id="MobiDB-lite"/>
    </source>
</evidence>
<dbReference type="Pfam" id="PF00046">
    <property type="entry name" value="Homeodomain"/>
    <property type="match status" value="1"/>
</dbReference>
<keyword evidence="1 4" id="KW-0238">DNA-binding</keyword>
<dbReference type="FunFam" id="1.10.10.60:FF:000176">
    <property type="entry name" value="pancreas/duodenum homeobox protein 1"/>
    <property type="match status" value="1"/>
</dbReference>
<dbReference type="Ensembl" id="ENSBOBT00000007655.1">
    <property type="protein sequence ID" value="ENSBOBP00000007458.1"/>
    <property type="gene ID" value="ENSBOBG00000004900.1"/>
</dbReference>
<keyword evidence="3 4" id="KW-0539">Nucleus</keyword>
<evidence type="ECO:0000313" key="8">
    <source>
        <dbReference type="Ensembl" id="ENSBOBP00000007458.1"/>
    </source>
</evidence>
<dbReference type="Proteomes" id="UP000694567">
    <property type="component" value="Unplaced"/>
</dbReference>
<dbReference type="GO" id="GO:0003309">
    <property type="term" value="P:type B pancreatic cell differentiation"/>
    <property type="evidence" value="ECO:0007669"/>
    <property type="project" value="TreeGrafter"/>
</dbReference>